<dbReference type="CDD" id="cd11328">
    <property type="entry name" value="AmyAc_maltase"/>
    <property type="match status" value="1"/>
</dbReference>
<organism evidence="8 9">
    <name type="scientific">Bemisia tabaci</name>
    <name type="common">Sweetpotato whitefly</name>
    <name type="synonym">Aleurodes tabaci</name>
    <dbReference type="NCBI Taxonomy" id="7038"/>
    <lineage>
        <taxon>Eukaryota</taxon>
        <taxon>Metazoa</taxon>
        <taxon>Ecdysozoa</taxon>
        <taxon>Arthropoda</taxon>
        <taxon>Hexapoda</taxon>
        <taxon>Insecta</taxon>
        <taxon>Pterygota</taxon>
        <taxon>Neoptera</taxon>
        <taxon>Paraneoptera</taxon>
        <taxon>Hemiptera</taxon>
        <taxon>Sternorrhyncha</taxon>
        <taxon>Aleyrodoidea</taxon>
        <taxon>Aleyrodidae</taxon>
        <taxon>Aleyrodinae</taxon>
        <taxon>Bemisia</taxon>
    </lineage>
</organism>
<name>A0A9P0A9M8_BEMTA</name>
<dbReference type="InterPro" id="IPR013780">
    <property type="entry name" value="Glyco_hydro_b"/>
</dbReference>
<dbReference type="InterPro" id="IPR017853">
    <property type="entry name" value="GH"/>
</dbReference>
<keyword evidence="6" id="KW-0472">Membrane</keyword>
<protein>
    <recommendedName>
        <fullName evidence="3">alpha-glucosidase</fullName>
        <ecNumber evidence="3">3.2.1.20</ecNumber>
    </recommendedName>
</protein>
<keyword evidence="6" id="KW-1133">Transmembrane helix</keyword>
<dbReference type="PANTHER" id="PTHR10357:SF179">
    <property type="entry name" value="NEUTRAL AND BASIC AMINO ACID TRANSPORT PROTEIN RBAT"/>
    <property type="match status" value="1"/>
</dbReference>
<dbReference type="EMBL" id="OU963864">
    <property type="protein sequence ID" value="CAH0387136.1"/>
    <property type="molecule type" value="Genomic_DNA"/>
</dbReference>
<dbReference type="Proteomes" id="UP001152759">
    <property type="component" value="Chromosome 3"/>
</dbReference>
<feature type="domain" description="Glycosyl hydrolase family 13 catalytic" evidence="7">
    <location>
        <begin position="38"/>
        <end position="429"/>
    </location>
</feature>
<sequence length="612" mass="71413">MYKIAFISVIFSLVFNYYNALNVDHKQLDWWQRAVFYQIYPRSFKDSDGDGIGDLKGIAEKIWYLKDLGITGVWFNPVLESPGLDLGYDISNFTNLDPLFGTMEDFQYLREALYKAGIHLFLDIVPNHTSDQHDWFLKSVKKIDPYTNYYIWKDPKIVNGQRQPPTNWLSEFGGSTWKWHEERNQYYLHQFHWKQPDLNYDCEELVQEMMDVVRFWLERGVDGMRFDAVAYLFEDPEWRDQELLSPDLDPTNYWNYNRSRTMDQPNTYRLITRFREVFDFYTKKEGKTKVLMTEAYTTLDRTMDYYQFEGKPGAHMPFNFFFITHVSGRSPAKDYQKAIQGWMDSMPAGFWPNWVMGNHDNRRVAARYGSDLVDGVNMIGLCLPGIGNTYYGDEIGMDDTVIRFDQGVDPQACHGGPEWYSQKSRDPARTPFQWDTSLNSGFTTNRKTWLPVNSNFWRLNLKAQMQAGENSHWKVYKRLMSVRKTDTILYGDLETFVLTKYVFAFVRRLEGSETYVVVVNLGSDSQSIDLLAFMSDLPDVLTVHTSSVNSQYLPNDKVSTNGFFLRPKASVLLTTAKEVPPPAYTDPANGSSTIHTVYFSFIITLFIYVFFS</sequence>
<dbReference type="GO" id="GO:0005975">
    <property type="term" value="P:carbohydrate metabolic process"/>
    <property type="evidence" value="ECO:0007669"/>
    <property type="project" value="InterPro"/>
</dbReference>
<keyword evidence="5" id="KW-0378">Hydrolase</keyword>
<dbReference type="InterPro" id="IPR006047">
    <property type="entry name" value="GH13_cat_dom"/>
</dbReference>
<evidence type="ECO:0000313" key="9">
    <source>
        <dbReference type="Proteomes" id="UP001152759"/>
    </source>
</evidence>
<dbReference type="GO" id="GO:0004558">
    <property type="term" value="F:alpha-1,4-glucosidase activity"/>
    <property type="evidence" value="ECO:0007669"/>
    <property type="project" value="UniProtKB-EC"/>
</dbReference>
<evidence type="ECO:0000256" key="4">
    <source>
        <dbReference type="ARBA" id="ARBA00023180"/>
    </source>
</evidence>
<dbReference type="AlphaFoldDB" id="A0A9P0A9M8"/>
<keyword evidence="9" id="KW-1185">Reference proteome</keyword>
<feature type="transmembrane region" description="Helical" evidence="6">
    <location>
        <begin position="593"/>
        <end position="611"/>
    </location>
</feature>
<evidence type="ECO:0000256" key="1">
    <source>
        <dbReference type="ARBA" id="ARBA00001657"/>
    </source>
</evidence>
<dbReference type="EC" id="3.2.1.20" evidence="3"/>
<comment type="similarity">
    <text evidence="2">Belongs to the glycosyl hydrolase 13 family.</text>
</comment>
<dbReference type="FunFam" id="3.90.400.10:FF:000001">
    <property type="entry name" value="Maltase A3, isoform A"/>
    <property type="match status" value="1"/>
</dbReference>
<proteinExistence type="inferred from homology"/>
<evidence type="ECO:0000256" key="3">
    <source>
        <dbReference type="ARBA" id="ARBA00012741"/>
    </source>
</evidence>
<dbReference type="PANTHER" id="PTHR10357">
    <property type="entry name" value="ALPHA-AMYLASE FAMILY MEMBER"/>
    <property type="match status" value="1"/>
</dbReference>
<dbReference type="Pfam" id="PF00128">
    <property type="entry name" value="Alpha-amylase"/>
    <property type="match status" value="1"/>
</dbReference>
<dbReference type="KEGG" id="btab:109039448"/>
<gene>
    <name evidence="8" type="ORF">BEMITA_LOCUS6188</name>
</gene>
<keyword evidence="5" id="KW-0326">Glycosidase</keyword>
<dbReference type="Gene3D" id="2.60.40.1180">
    <property type="entry name" value="Golgi alpha-mannosidase II"/>
    <property type="match status" value="1"/>
</dbReference>
<keyword evidence="6" id="KW-0812">Transmembrane</keyword>
<evidence type="ECO:0000256" key="2">
    <source>
        <dbReference type="ARBA" id="ARBA00008061"/>
    </source>
</evidence>
<reference evidence="8" key="1">
    <citation type="submission" date="2021-12" db="EMBL/GenBank/DDBJ databases">
        <authorList>
            <person name="King R."/>
        </authorList>
    </citation>
    <scope>NUCLEOTIDE SEQUENCE</scope>
</reference>
<keyword evidence="4" id="KW-0325">Glycoprotein</keyword>
<evidence type="ECO:0000256" key="5">
    <source>
        <dbReference type="ARBA" id="ARBA00023295"/>
    </source>
</evidence>
<evidence type="ECO:0000259" key="7">
    <source>
        <dbReference type="SMART" id="SM00642"/>
    </source>
</evidence>
<comment type="catalytic activity">
    <reaction evidence="1">
        <text>Hydrolysis of terminal, non-reducing (1-&gt;4)-linked alpha-D-glucose residues with release of alpha-D-glucose.</text>
        <dbReference type="EC" id="3.2.1.20"/>
    </reaction>
</comment>
<dbReference type="Gene3D" id="3.20.20.80">
    <property type="entry name" value="Glycosidases"/>
    <property type="match status" value="1"/>
</dbReference>
<dbReference type="InterPro" id="IPR045857">
    <property type="entry name" value="O16G_dom_2"/>
</dbReference>
<evidence type="ECO:0000256" key="6">
    <source>
        <dbReference type="SAM" id="Phobius"/>
    </source>
</evidence>
<accession>A0A9P0A9M8</accession>
<dbReference type="Gene3D" id="3.90.400.10">
    <property type="entry name" value="Oligo-1,6-glucosidase, Domain 2"/>
    <property type="match status" value="1"/>
</dbReference>
<evidence type="ECO:0000313" key="8">
    <source>
        <dbReference type="EMBL" id="CAH0387136.1"/>
    </source>
</evidence>
<dbReference type="SMART" id="SM00642">
    <property type="entry name" value="Aamy"/>
    <property type="match status" value="1"/>
</dbReference>
<dbReference type="SUPFAM" id="SSF51445">
    <property type="entry name" value="(Trans)glycosidases"/>
    <property type="match status" value="1"/>
</dbReference>